<reference evidence="3" key="1">
    <citation type="submission" date="2025-08" db="UniProtKB">
        <authorList>
            <consortium name="RefSeq"/>
        </authorList>
    </citation>
    <scope>IDENTIFICATION</scope>
</reference>
<evidence type="ECO:0000313" key="2">
    <source>
        <dbReference type="Proteomes" id="UP000515124"/>
    </source>
</evidence>
<gene>
    <name evidence="3" type="primary">LOC110751118</name>
</gene>
<dbReference type="RefSeq" id="XP_021807240.1">
    <property type="nucleotide sequence ID" value="XM_021951548.1"/>
</dbReference>
<sequence>MEDTDRGTLKRPGGDEALEEKAVKRQRDLEMEGDQNDDILTLLFNEPDETLNEVMKLLDAADNGVSCTTGAKVRFINDPYSPSSYFTVNVNVNEESCGSSFSELESTCMAGVDICGGGLGIGAEVMGLEFDRWLMEEANEEKGGACGVIEEAARGGGLDMEAEWDDAALARFIGEDLF</sequence>
<organism evidence="2 3">
    <name type="scientific">Prunus avium</name>
    <name type="common">Cherry</name>
    <name type="synonym">Cerasus avium</name>
    <dbReference type="NCBI Taxonomy" id="42229"/>
    <lineage>
        <taxon>Eukaryota</taxon>
        <taxon>Viridiplantae</taxon>
        <taxon>Streptophyta</taxon>
        <taxon>Embryophyta</taxon>
        <taxon>Tracheophyta</taxon>
        <taxon>Spermatophyta</taxon>
        <taxon>Magnoliopsida</taxon>
        <taxon>eudicotyledons</taxon>
        <taxon>Gunneridae</taxon>
        <taxon>Pentapetalae</taxon>
        <taxon>rosids</taxon>
        <taxon>fabids</taxon>
        <taxon>Rosales</taxon>
        <taxon>Rosaceae</taxon>
        <taxon>Amygdaloideae</taxon>
        <taxon>Amygdaleae</taxon>
        <taxon>Prunus</taxon>
    </lineage>
</organism>
<proteinExistence type="predicted"/>
<dbReference type="PANTHER" id="PTHR37265:SF5">
    <property type="entry name" value="OS01G0195300 PROTEIN"/>
    <property type="match status" value="1"/>
</dbReference>
<protein>
    <submittedName>
        <fullName evidence="3">Uncharacterized protein LOC110751118</fullName>
    </submittedName>
</protein>
<evidence type="ECO:0000256" key="1">
    <source>
        <dbReference type="SAM" id="MobiDB-lite"/>
    </source>
</evidence>
<dbReference type="Proteomes" id="UP000515124">
    <property type="component" value="Unplaced"/>
</dbReference>
<dbReference type="AlphaFoldDB" id="A0A6P5RQT8"/>
<name>A0A6P5RQT8_PRUAV</name>
<dbReference type="PANTHER" id="PTHR37265">
    <property type="entry name" value="OS01G0195300 PROTEIN"/>
    <property type="match status" value="1"/>
</dbReference>
<keyword evidence="2" id="KW-1185">Reference proteome</keyword>
<evidence type="ECO:0000313" key="3">
    <source>
        <dbReference type="RefSeq" id="XP_021807240.1"/>
    </source>
</evidence>
<feature type="region of interest" description="Disordered" evidence="1">
    <location>
        <begin position="1"/>
        <end position="30"/>
    </location>
</feature>
<dbReference type="GeneID" id="110751118"/>
<dbReference type="KEGG" id="pavi:110751118"/>
<accession>A0A6P5RQT8</accession>